<evidence type="ECO:0000313" key="3">
    <source>
        <dbReference type="EMBL" id="ANI14918.1"/>
    </source>
</evidence>
<dbReference type="GeneID" id="72995822"/>
<dbReference type="InterPro" id="IPR000518">
    <property type="entry name" value="Metalthion_fam14_prok"/>
</dbReference>
<evidence type="ECO:0000256" key="2">
    <source>
        <dbReference type="ARBA" id="ARBA00022851"/>
    </source>
</evidence>
<evidence type="ECO:0000256" key="1">
    <source>
        <dbReference type="ARBA" id="ARBA00022723"/>
    </source>
</evidence>
<proteinExistence type="predicted"/>
<dbReference type="EMBL" id="CP015878">
    <property type="protein sequence ID" value="ANI14918.1"/>
    <property type="molecule type" value="Genomic_DNA"/>
</dbReference>
<dbReference type="SUPFAM" id="SSF57868">
    <property type="entry name" value="Metallothionein"/>
    <property type="match status" value="1"/>
</dbReference>
<dbReference type="Gene3D" id="2.30.170.10">
    <property type="match status" value="1"/>
</dbReference>
<dbReference type="AlphaFoldDB" id="A0A127MSR5"/>
<keyword evidence="1" id="KW-0479">Metal-binding</keyword>
<dbReference type="InterPro" id="IPR017854">
    <property type="entry name" value="Metalthion_dom_sf"/>
</dbReference>
<name>A0A127MSR5_9PSED</name>
<reference evidence="3 5" key="1">
    <citation type="submission" date="2016-05" db="EMBL/GenBank/DDBJ databases">
        <title>Genome Sequence of Pseudomonas citronellolis Strain SJTE-3, an Estrogens and Persistent Organic Pollutants degradation strain.</title>
        <authorList>
            <person name="Liang R."/>
        </authorList>
    </citation>
    <scope>NUCLEOTIDE SEQUENCE [LARGE SCALE GENOMIC DNA]</scope>
    <source>
        <strain evidence="3 5">SJTE-3</strain>
    </source>
</reference>
<evidence type="ECO:0000313" key="5">
    <source>
        <dbReference type="Proteomes" id="UP000077748"/>
    </source>
</evidence>
<protein>
    <submittedName>
        <fullName evidence="3">Metallothionein</fullName>
    </submittedName>
</protein>
<accession>A0A127MSR5</accession>
<dbReference type="RefSeq" id="WP_009619813.1">
    <property type="nucleotide sequence ID" value="NZ_BDGS01000001.1"/>
</dbReference>
<sequence>MSDQPCACPGCQCSLGAAAVFADGRAYCCQACADGHPDGEKHCQDPHCHCGETLPPRG</sequence>
<dbReference type="GO" id="GO:0046872">
    <property type="term" value="F:metal ion binding"/>
    <property type="evidence" value="ECO:0007669"/>
    <property type="project" value="UniProtKB-KW"/>
</dbReference>
<organism evidence="3 5">
    <name type="scientific">Pseudomonas citronellolis</name>
    <dbReference type="NCBI Taxonomy" id="53408"/>
    <lineage>
        <taxon>Bacteria</taxon>
        <taxon>Pseudomonadati</taxon>
        <taxon>Pseudomonadota</taxon>
        <taxon>Gammaproteobacteria</taxon>
        <taxon>Pseudomonadales</taxon>
        <taxon>Pseudomonadaceae</taxon>
        <taxon>Pseudomonas</taxon>
    </lineage>
</organism>
<dbReference type="KEGG" id="pcq:PcP3B5_27240"/>
<dbReference type="Proteomes" id="UP001220662">
    <property type="component" value="Unassembled WGS sequence"/>
</dbReference>
<gene>
    <name evidence="3" type="ORF">A9C11_13365</name>
    <name evidence="4" type="ORF">P3W55_00545</name>
</gene>
<keyword evidence="2" id="KW-0480">Metal-thiolate cluster</keyword>
<reference evidence="4" key="2">
    <citation type="submission" date="2023-03" db="EMBL/GenBank/DDBJ databases">
        <title>Draft assemblies of triclosan tolerant bacteria isolated from returned activated sludge.</title>
        <authorList>
            <person name="Van Hamelsveld S."/>
        </authorList>
    </citation>
    <scope>NUCLEOTIDE SEQUENCE</scope>
    <source>
        <strain evidence="4">GW210015_S63</strain>
    </source>
</reference>
<dbReference type="Pfam" id="PF02069">
    <property type="entry name" value="Metallothio_Pro"/>
    <property type="match status" value="1"/>
</dbReference>
<dbReference type="EMBL" id="JARJLR010000011">
    <property type="protein sequence ID" value="MDF3840193.1"/>
    <property type="molecule type" value="Genomic_DNA"/>
</dbReference>
<evidence type="ECO:0000313" key="4">
    <source>
        <dbReference type="EMBL" id="MDF3840193.1"/>
    </source>
</evidence>
<dbReference type="Proteomes" id="UP000077748">
    <property type="component" value="Chromosome"/>
</dbReference>